<reference evidence="2" key="1">
    <citation type="submission" date="2021-02" db="EMBL/GenBank/DDBJ databases">
        <title>Psilocybe cubensis genome.</title>
        <authorList>
            <person name="Mckernan K.J."/>
            <person name="Crawford S."/>
            <person name="Trippe A."/>
            <person name="Kane L.T."/>
            <person name="Mclaughlin S."/>
        </authorList>
    </citation>
    <scope>NUCLEOTIDE SEQUENCE [LARGE SCALE GENOMIC DNA]</scope>
    <source>
        <strain evidence="2">MGC-MH-2018</strain>
    </source>
</reference>
<proteinExistence type="predicted"/>
<feature type="compositionally biased region" description="Basic and acidic residues" evidence="1">
    <location>
        <begin position="47"/>
        <end position="58"/>
    </location>
</feature>
<evidence type="ECO:0000313" key="2">
    <source>
        <dbReference type="EMBL" id="KAG5172193.1"/>
    </source>
</evidence>
<sequence>MYSTRGKEYVTGDPDHQYDLLRRRLLYYKNHMEEKRKGRERKKRQKERMSEEATEIARAKHRKAQARYREKHRDRINSRARYNRLIKKRIAAGPGWHKQYKLR</sequence>
<feature type="region of interest" description="Disordered" evidence="1">
    <location>
        <begin position="32"/>
        <end position="80"/>
    </location>
</feature>
<evidence type="ECO:0000256" key="1">
    <source>
        <dbReference type="SAM" id="MobiDB-lite"/>
    </source>
</evidence>
<comment type="caution">
    <text evidence="2">The sequence shown here is derived from an EMBL/GenBank/DDBJ whole genome shotgun (WGS) entry which is preliminary data.</text>
</comment>
<name>A0A8H7Y3Z3_PSICU</name>
<dbReference type="AlphaFoldDB" id="A0A8H7Y3Z3"/>
<feature type="compositionally biased region" description="Basic and acidic residues" evidence="1">
    <location>
        <begin position="67"/>
        <end position="77"/>
    </location>
</feature>
<dbReference type="EMBL" id="JAFIQS010000002">
    <property type="protein sequence ID" value="KAG5172193.1"/>
    <property type="molecule type" value="Genomic_DNA"/>
</dbReference>
<accession>A0A8H7Y3Z3</accession>
<organism evidence="2">
    <name type="scientific">Psilocybe cubensis</name>
    <name type="common">Psychedelic mushroom</name>
    <name type="synonym">Stropharia cubensis</name>
    <dbReference type="NCBI Taxonomy" id="181762"/>
    <lineage>
        <taxon>Eukaryota</taxon>
        <taxon>Fungi</taxon>
        <taxon>Dikarya</taxon>
        <taxon>Basidiomycota</taxon>
        <taxon>Agaricomycotina</taxon>
        <taxon>Agaricomycetes</taxon>
        <taxon>Agaricomycetidae</taxon>
        <taxon>Agaricales</taxon>
        <taxon>Agaricineae</taxon>
        <taxon>Strophariaceae</taxon>
        <taxon>Psilocybe</taxon>
    </lineage>
</organism>
<protein>
    <submittedName>
        <fullName evidence="2">Uncharacterized protein</fullName>
    </submittedName>
</protein>
<gene>
    <name evidence="2" type="ORF">JR316_001690</name>
</gene>